<dbReference type="EMBL" id="JBITGY010000015">
    <property type="protein sequence ID" value="MFI6504431.1"/>
    <property type="molecule type" value="Genomic_DNA"/>
</dbReference>
<feature type="region of interest" description="Disordered" evidence="1">
    <location>
        <begin position="54"/>
        <end position="73"/>
    </location>
</feature>
<gene>
    <name evidence="2" type="ORF">ACIBG2_44095</name>
</gene>
<reference evidence="2 3" key="1">
    <citation type="submission" date="2024-10" db="EMBL/GenBank/DDBJ databases">
        <title>The Natural Products Discovery Center: Release of the First 8490 Sequenced Strains for Exploring Actinobacteria Biosynthetic Diversity.</title>
        <authorList>
            <person name="Kalkreuter E."/>
            <person name="Kautsar S.A."/>
            <person name="Yang D."/>
            <person name="Bader C.D."/>
            <person name="Teijaro C.N."/>
            <person name="Fluegel L."/>
            <person name="Davis C.M."/>
            <person name="Simpson J.R."/>
            <person name="Lauterbach L."/>
            <person name="Steele A.D."/>
            <person name="Gui C."/>
            <person name="Meng S."/>
            <person name="Li G."/>
            <person name="Viehrig K."/>
            <person name="Ye F."/>
            <person name="Su P."/>
            <person name="Kiefer A.F."/>
            <person name="Nichols A."/>
            <person name="Cepeda A.J."/>
            <person name="Yan W."/>
            <person name="Fan B."/>
            <person name="Jiang Y."/>
            <person name="Adhikari A."/>
            <person name="Zheng C.-J."/>
            <person name="Schuster L."/>
            <person name="Cowan T.M."/>
            <person name="Smanski M.J."/>
            <person name="Chevrette M.G."/>
            <person name="De Carvalho L.P.S."/>
            <person name="Shen B."/>
        </authorList>
    </citation>
    <scope>NUCLEOTIDE SEQUENCE [LARGE SCALE GENOMIC DNA]</scope>
    <source>
        <strain evidence="2 3">NPDC050545</strain>
    </source>
</reference>
<organism evidence="2 3">
    <name type="scientific">Nonomuraea typhae</name>
    <dbReference type="NCBI Taxonomy" id="2603600"/>
    <lineage>
        <taxon>Bacteria</taxon>
        <taxon>Bacillati</taxon>
        <taxon>Actinomycetota</taxon>
        <taxon>Actinomycetes</taxon>
        <taxon>Streptosporangiales</taxon>
        <taxon>Streptosporangiaceae</taxon>
        <taxon>Nonomuraea</taxon>
    </lineage>
</organism>
<name>A0ABW7Z8R1_9ACTN</name>
<keyword evidence="3" id="KW-1185">Reference proteome</keyword>
<sequence length="73" mass="7918">MNLHERLLKEAASFERRIKSLDEDAILARILDNLGIAPSDSGEKGDRLEMALPVSGRIQRPDSAGDPGRTGSC</sequence>
<dbReference type="Proteomes" id="UP001612741">
    <property type="component" value="Unassembled WGS sequence"/>
</dbReference>
<evidence type="ECO:0000313" key="2">
    <source>
        <dbReference type="EMBL" id="MFI6504431.1"/>
    </source>
</evidence>
<accession>A0ABW7Z8R1</accession>
<protein>
    <submittedName>
        <fullName evidence="2">Uncharacterized protein</fullName>
    </submittedName>
</protein>
<proteinExistence type="predicted"/>
<evidence type="ECO:0000313" key="3">
    <source>
        <dbReference type="Proteomes" id="UP001612741"/>
    </source>
</evidence>
<comment type="caution">
    <text evidence="2">The sequence shown here is derived from an EMBL/GenBank/DDBJ whole genome shotgun (WGS) entry which is preliminary data.</text>
</comment>
<evidence type="ECO:0000256" key="1">
    <source>
        <dbReference type="SAM" id="MobiDB-lite"/>
    </source>
</evidence>
<dbReference type="RefSeq" id="WP_397090177.1">
    <property type="nucleotide sequence ID" value="NZ_JBITGY010000015.1"/>
</dbReference>